<keyword evidence="1" id="KW-0472">Membrane</keyword>
<dbReference type="AlphaFoldDB" id="A0A2G5I3P1"/>
<dbReference type="PANTHER" id="PTHR37019:SF1">
    <property type="entry name" value="EXPERA DOMAIN-CONTAINING PROTEIN"/>
    <property type="match status" value="1"/>
</dbReference>
<keyword evidence="6" id="KW-1185">Reference proteome</keyword>
<evidence type="ECO:0000259" key="2">
    <source>
        <dbReference type="Pfam" id="PF24803"/>
    </source>
</evidence>
<feature type="transmembrane region" description="Helical" evidence="1">
    <location>
        <begin position="59"/>
        <end position="81"/>
    </location>
</feature>
<evidence type="ECO:0000313" key="3">
    <source>
        <dbReference type="EMBL" id="PIA99434.1"/>
    </source>
</evidence>
<keyword evidence="1" id="KW-0812">Transmembrane</keyword>
<dbReference type="OrthoDB" id="5313995at2759"/>
<gene>
    <name evidence="3" type="ORF">CB0940_03704</name>
    <name evidence="4" type="ORF">RHO25_005507</name>
</gene>
<dbReference type="Proteomes" id="UP000230605">
    <property type="component" value="Chromosome 3"/>
</dbReference>
<dbReference type="EMBL" id="LKMD01000101">
    <property type="protein sequence ID" value="PIA99434.1"/>
    <property type="molecule type" value="Genomic_DNA"/>
</dbReference>
<organism evidence="3 5">
    <name type="scientific">Cercospora beticola</name>
    <name type="common">Sugarbeet leaf spot fungus</name>
    <dbReference type="NCBI Taxonomy" id="122368"/>
    <lineage>
        <taxon>Eukaryota</taxon>
        <taxon>Fungi</taxon>
        <taxon>Dikarya</taxon>
        <taxon>Ascomycota</taxon>
        <taxon>Pezizomycotina</taxon>
        <taxon>Dothideomycetes</taxon>
        <taxon>Dothideomycetidae</taxon>
        <taxon>Mycosphaerellales</taxon>
        <taxon>Mycosphaerellaceae</taxon>
        <taxon>Cercospora</taxon>
    </lineage>
</organism>
<dbReference type="Pfam" id="PF24803">
    <property type="entry name" value="DUF7704"/>
    <property type="match status" value="1"/>
</dbReference>
<accession>A0A2G5I3P1</accession>
<reference evidence="3 5" key="1">
    <citation type="submission" date="2015-10" db="EMBL/GenBank/DDBJ databases">
        <title>The cercosporin biosynthetic gene cluster was horizontally transferred to several fungal lineages and shown to be expanded in Cercospora beticola based on microsynteny with recipient genomes.</title>
        <authorList>
            <person name="De Jonge R."/>
            <person name="Ebert M.K."/>
            <person name="Suttle J.C."/>
            <person name="Jurick Ii W.M."/>
            <person name="Secor G.A."/>
            <person name="Thomma B.P."/>
            <person name="Van De Peer Y."/>
            <person name="Bolton M.D."/>
        </authorList>
    </citation>
    <scope>NUCLEOTIDE SEQUENCE [LARGE SCALE GENOMIC DNA]</scope>
    <source>
        <strain evidence="3 5">09-40</strain>
    </source>
</reference>
<dbReference type="Proteomes" id="UP001302367">
    <property type="component" value="Chromosome 3"/>
</dbReference>
<evidence type="ECO:0000313" key="4">
    <source>
        <dbReference type="EMBL" id="WPB00887.1"/>
    </source>
</evidence>
<dbReference type="PANTHER" id="PTHR37019">
    <property type="entry name" value="CHROMOSOME 1, WHOLE GENOME SHOTGUN SEQUENCE"/>
    <property type="match status" value="1"/>
</dbReference>
<evidence type="ECO:0000256" key="1">
    <source>
        <dbReference type="SAM" id="Phobius"/>
    </source>
</evidence>
<proteinExistence type="predicted"/>
<feature type="transmembrane region" description="Helical" evidence="1">
    <location>
        <begin position="130"/>
        <end position="152"/>
    </location>
</feature>
<protein>
    <recommendedName>
        <fullName evidence="2">DUF7704 domain-containing protein</fullName>
    </recommendedName>
</protein>
<evidence type="ECO:0000313" key="6">
    <source>
        <dbReference type="Proteomes" id="UP001302367"/>
    </source>
</evidence>
<dbReference type="InterPro" id="IPR056121">
    <property type="entry name" value="DUF7704"/>
</dbReference>
<reference evidence="4 6" key="2">
    <citation type="submission" date="2023-09" db="EMBL/GenBank/DDBJ databases">
        <title>Complete-Gapless Cercospora beticola genome.</title>
        <authorList>
            <person name="Wyatt N.A."/>
            <person name="Spanner R.E."/>
            <person name="Bolton M.D."/>
        </authorList>
    </citation>
    <scope>NUCLEOTIDE SEQUENCE [LARGE SCALE GENOMIC DNA]</scope>
    <source>
        <strain evidence="4">Cb09-40</strain>
    </source>
</reference>
<feature type="transmembrane region" description="Helical" evidence="1">
    <location>
        <begin position="20"/>
        <end position="39"/>
    </location>
</feature>
<feature type="domain" description="DUF7704" evidence="2">
    <location>
        <begin position="12"/>
        <end position="150"/>
    </location>
</feature>
<dbReference type="EMBL" id="CP134186">
    <property type="protein sequence ID" value="WPB00887.1"/>
    <property type="molecule type" value="Genomic_DNA"/>
</dbReference>
<feature type="transmembrane region" description="Helical" evidence="1">
    <location>
        <begin position="93"/>
        <end position="110"/>
    </location>
</feature>
<evidence type="ECO:0000313" key="5">
    <source>
        <dbReference type="Proteomes" id="UP000230605"/>
    </source>
</evidence>
<keyword evidence="1" id="KW-1133">Transmembrane helix</keyword>
<sequence>MSQATPITKASAVLPSIYRFLLTNVESLFAFGGVVMVLVKPEDYVKALTRENVASIDTATNFIYTQLGGGWAVIVFLEAVVMRYVDDVRVWKLLCWAILMSDALYTHSMAQAVGGWAKWAVLSNWTLNDWVAAITTWPFVLTRVAIVLGIGYRKDNSLKRA</sequence>
<name>A0A2G5I3P1_CERBT</name>